<gene>
    <name evidence="2" type="ORF">KDI_42260</name>
</gene>
<dbReference type="RefSeq" id="WP_149403533.1">
    <property type="nucleotide sequence ID" value="NZ_BIXY01000078.1"/>
</dbReference>
<dbReference type="EMBL" id="BIXY01000078">
    <property type="protein sequence ID" value="GCF10662.1"/>
    <property type="molecule type" value="Genomic_DNA"/>
</dbReference>
<name>A0A5A5TH71_9CHLR</name>
<feature type="transmembrane region" description="Helical" evidence="1">
    <location>
        <begin position="6"/>
        <end position="27"/>
    </location>
</feature>
<dbReference type="Proteomes" id="UP000322530">
    <property type="component" value="Unassembled WGS sequence"/>
</dbReference>
<feature type="transmembrane region" description="Helical" evidence="1">
    <location>
        <begin position="34"/>
        <end position="54"/>
    </location>
</feature>
<evidence type="ECO:0000313" key="2">
    <source>
        <dbReference type="EMBL" id="GCF10662.1"/>
    </source>
</evidence>
<evidence type="ECO:0000256" key="1">
    <source>
        <dbReference type="SAM" id="Phobius"/>
    </source>
</evidence>
<keyword evidence="3" id="KW-1185">Reference proteome</keyword>
<keyword evidence="1" id="KW-0472">Membrane</keyword>
<dbReference type="AlphaFoldDB" id="A0A5A5TH71"/>
<keyword evidence="1" id="KW-0812">Transmembrane</keyword>
<keyword evidence="1" id="KW-1133">Transmembrane helix</keyword>
<organism evidence="2 3">
    <name type="scientific">Dictyobacter arantiisoli</name>
    <dbReference type="NCBI Taxonomy" id="2014874"/>
    <lineage>
        <taxon>Bacteria</taxon>
        <taxon>Bacillati</taxon>
        <taxon>Chloroflexota</taxon>
        <taxon>Ktedonobacteria</taxon>
        <taxon>Ktedonobacterales</taxon>
        <taxon>Dictyobacteraceae</taxon>
        <taxon>Dictyobacter</taxon>
    </lineage>
</organism>
<proteinExistence type="predicted"/>
<reference evidence="2 3" key="1">
    <citation type="submission" date="2019-01" db="EMBL/GenBank/DDBJ databases">
        <title>Draft genome sequence of Dictyobacter sp. Uno17.</title>
        <authorList>
            <person name="Wang C.M."/>
            <person name="Zheng Y."/>
            <person name="Sakai Y."/>
            <person name="Abe K."/>
            <person name="Yokota A."/>
            <person name="Yabe S."/>
        </authorList>
    </citation>
    <scope>NUCLEOTIDE SEQUENCE [LARGE SCALE GENOMIC DNA]</scope>
    <source>
        <strain evidence="2 3">Uno17</strain>
    </source>
</reference>
<feature type="transmembrane region" description="Helical" evidence="1">
    <location>
        <begin position="60"/>
        <end position="84"/>
    </location>
</feature>
<sequence>MTIMNLLLQSLFWFGAGLIIGFVALGARPGAHCPWYILVIGGGIGAWTGGWLGLWLWGRLFAPIAALWIAILAVLLIAHLSLLVRRDEQLNRVTR</sequence>
<evidence type="ECO:0000313" key="3">
    <source>
        <dbReference type="Proteomes" id="UP000322530"/>
    </source>
</evidence>
<protein>
    <submittedName>
        <fullName evidence="2">Uncharacterized protein</fullName>
    </submittedName>
</protein>
<accession>A0A5A5TH71</accession>
<comment type="caution">
    <text evidence="2">The sequence shown here is derived from an EMBL/GenBank/DDBJ whole genome shotgun (WGS) entry which is preliminary data.</text>
</comment>